<gene>
    <name evidence="1" type="ORF">SDC9_143183</name>
</gene>
<proteinExistence type="predicted"/>
<protein>
    <submittedName>
        <fullName evidence="1">Uncharacterized protein</fullName>
    </submittedName>
</protein>
<sequence length="164" mass="18986">MARRQGDAHRVVAILNGVIEQMQFALVILLSRILKCEEYTGCSDAGHACLSIHDTGADRSAGVIRPTRKYFYFLFKAEAVRQFRPQVSCRARRSDQFRKISSRDEEFFENSFGPFFLFHIQKQRAGCIRVIHMHGAGHPISQIIFRQQHMPYLVPDFRLVFLDP</sequence>
<name>A0A645E2U9_9ZZZZ</name>
<comment type="caution">
    <text evidence="1">The sequence shown here is derived from an EMBL/GenBank/DDBJ whole genome shotgun (WGS) entry which is preliminary data.</text>
</comment>
<dbReference type="AlphaFoldDB" id="A0A645E2U9"/>
<dbReference type="EMBL" id="VSSQ01042442">
    <property type="protein sequence ID" value="MPM96027.1"/>
    <property type="molecule type" value="Genomic_DNA"/>
</dbReference>
<evidence type="ECO:0000313" key="1">
    <source>
        <dbReference type="EMBL" id="MPM96027.1"/>
    </source>
</evidence>
<accession>A0A645E2U9</accession>
<organism evidence="1">
    <name type="scientific">bioreactor metagenome</name>
    <dbReference type="NCBI Taxonomy" id="1076179"/>
    <lineage>
        <taxon>unclassified sequences</taxon>
        <taxon>metagenomes</taxon>
        <taxon>ecological metagenomes</taxon>
    </lineage>
</organism>
<reference evidence="1" key="1">
    <citation type="submission" date="2019-08" db="EMBL/GenBank/DDBJ databases">
        <authorList>
            <person name="Kucharzyk K."/>
            <person name="Murdoch R.W."/>
            <person name="Higgins S."/>
            <person name="Loffler F."/>
        </authorList>
    </citation>
    <scope>NUCLEOTIDE SEQUENCE</scope>
</reference>